<dbReference type="InterPro" id="IPR036778">
    <property type="entry name" value="OHCU_decarboxylase_sf"/>
</dbReference>
<evidence type="ECO:0000259" key="2">
    <source>
        <dbReference type="Pfam" id="PF09349"/>
    </source>
</evidence>
<dbReference type="Gene3D" id="1.10.3330.10">
    <property type="entry name" value="Oxo-4-hydroxy-4-carboxy-5-ureidoimidazoline decarboxylase"/>
    <property type="match status" value="1"/>
</dbReference>
<evidence type="ECO:0000313" key="4">
    <source>
        <dbReference type="Proteomes" id="UP001341840"/>
    </source>
</evidence>
<dbReference type="InterPro" id="IPR018020">
    <property type="entry name" value="OHCU_decarboxylase"/>
</dbReference>
<proteinExistence type="predicted"/>
<dbReference type="Proteomes" id="UP001341840">
    <property type="component" value="Unassembled WGS sequence"/>
</dbReference>
<evidence type="ECO:0000313" key="3">
    <source>
        <dbReference type="EMBL" id="MED6148527.1"/>
    </source>
</evidence>
<evidence type="ECO:0000256" key="1">
    <source>
        <dbReference type="ARBA" id="ARBA00022631"/>
    </source>
</evidence>
<keyword evidence="4" id="KW-1185">Reference proteome</keyword>
<organism evidence="3 4">
    <name type="scientific">Stylosanthes scabra</name>
    <dbReference type="NCBI Taxonomy" id="79078"/>
    <lineage>
        <taxon>Eukaryota</taxon>
        <taxon>Viridiplantae</taxon>
        <taxon>Streptophyta</taxon>
        <taxon>Embryophyta</taxon>
        <taxon>Tracheophyta</taxon>
        <taxon>Spermatophyta</taxon>
        <taxon>Magnoliopsida</taxon>
        <taxon>eudicotyledons</taxon>
        <taxon>Gunneridae</taxon>
        <taxon>Pentapetalae</taxon>
        <taxon>rosids</taxon>
        <taxon>fabids</taxon>
        <taxon>Fabales</taxon>
        <taxon>Fabaceae</taxon>
        <taxon>Papilionoideae</taxon>
        <taxon>50 kb inversion clade</taxon>
        <taxon>dalbergioids sensu lato</taxon>
        <taxon>Dalbergieae</taxon>
        <taxon>Pterocarpus clade</taxon>
        <taxon>Stylosanthes</taxon>
    </lineage>
</organism>
<name>A0ABU6TJ09_9FABA</name>
<reference evidence="3 4" key="1">
    <citation type="journal article" date="2023" name="Plants (Basel)">
        <title>Bridging the Gap: Combining Genomics and Transcriptomics Approaches to Understand Stylosanthes scabra, an Orphan Legume from the Brazilian Caatinga.</title>
        <authorList>
            <person name="Ferreira-Neto J.R.C."/>
            <person name="da Silva M.D."/>
            <person name="Binneck E."/>
            <person name="de Melo N.F."/>
            <person name="da Silva R.H."/>
            <person name="de Melo A.L.T.M."/>
            <person name="Pandolfi V."/>
            <person name="Bustamante F.O."/>
            <person name="Brasileiro-Vidal A.C."/>
            <person name="Benko-Iseppon A.M."/>
        </authorList>
    </citation>
    <scope>NUCLEOTIDE SEQUENCE [LARGE SCALE GENOMIC DNA]</scope>
    <source>
        <tissue evidence="3">Leaves</tissue>
    </source>
</reference>
<feature type="domain" description="Oxo-4-hydroxy-4-carboxy-5-ureidoimidazoline decarboxylase" evidence="2">
    <location>
        <begin position="3"/>
        <end position="53"/>
    </location>
</feature>
<gene>
    <name evidence="3" type="ORF">PIB30_053998</name>
</gene>
<comment type="caution">
    <text evidence="3">The sequence shown here is derived from an EMBL/GenBank/DDBJ whole genome shotgun (WGS) entry which is preliminary data.</text>
</comment>
<accession>A0ABU6TJ09</accession>
<keyword evidence="1" id="KW-0659">Purine metabolism</keyword>
<protein>
    <recommendedName>
        <fullName evidence="2">Oxo-4-hydroxy-4-carboxy-5-ureidoimidazoline decarboxylase domain-containing protein</fullName>
    </recommendedName>
</protein>
<sequence>MGSKYEEKFGYEFVTDAYNKTSREILTELMSRFENSQLVELDIAHREEMNIVETKIAGFYVLWHQNAGSSEDTINGVKTYTRDNSWENTYLGTDIARQFDRTHSLERGKAPMDGRHNQDLANVLHRTFDLNKEPMFEDDMSERLKRDHEKFLALYFSSGKTDTPDDKW</sequence>
<dbReference type="SUPFAM" id="SSF158694">
    <property type="entry name" value="UraD-Like"/>
    <property type="match status" value="1"/>
</dbReference>
<dbReference type="EMBL" id="JASCZI010091028">
    <property type="protein sequence ID" value="MED6148527.1"/>
    <property type="molecule type" value="Genomic_DNA"/>
</dbReference>
<dbReference type="Pfam" id="PF09349">
    <property type="entry name" value="OHCU_decarbox"/>
    <property type="match status" value="1"/>
</dbReference>